<name>A0A915KHE8_ROMCU</name>
<dbReference type="WBParaSite" id="nRc.2.0.1.t37411-RA">
    <property type="protein sequence ID" value="nRc.2.0.1.t37411-RA"/>
    <property type="gene ID" value="nRc.2.0.1.g37411"/>
</dbReference>
<dbReference type="AlphaFoldDB" id="A0A915KHE8"/>
<dbReference type="Proteomes" id="UP000887565">
    <property type="component" value="Unplaced"/>
</dbReference>
<evidence type="ECO:0000313" key="2">
    <source>
        <dbReference type="WBParaSite" id="nRc.2.0.1.t37411-RA"/>
    </source>
</evidence>
<organism evidence="1 2">
    <name type="scientific">Romanomermis culicivorax</name>
    <name type="common">Nematode worm</name>
    <dbReference type="NCBI Taxonomy" id="13658"/>
    <lineage>
        <taxon>Eukaryota</taxon>
        <taxon>Metazoa</taxon>
        <taxon>Ecdysozoa</taxon>
        <taxon>Nematoda</taxon>
        <taxon>Enoplea</taxon>
        <taxon>Dorylaimia</taxon>
        <taxon>Mermithida</taxon>
        <taxon>Mermithoidea</taxon>
        <taxon>Mermithidae</taxon>
        <taxon>Romanomermis</taxon>
    </lineage>
</organism>
<protein>
    <submittedName>
        <fullName evidence="2">Uncharacterized protein</fullName>
    </submittedName>
</protein>
<reference evidence="2" key="1">
    <citation type="submission" date="2022-11" db="UniProtKB">
        <authorList>
            <consortium name="WormBaseParasite"/>
        </authorList>
    </citation>
    <scope>IDENTIFICATION</scope>
</reference>
<accession>A0A915KHE8</accession>
<evidence type="ECO:0000313" key="1">
    <source>
        <dbReference type="Proteomes" id="UP000887565"/>
    </source>
</evidence>
<keyword evidence="1" id="KW-1185">Reference proteome</keyword>
<sequence>MPYLEMKLPAVTNPQDLIGNNRRFQGMNRQSAESPTVTNCHQLESPTVANSNPTAQFILPVRPQAKISTSLLQPQFTIPQVNRASNTTKSAAAAVAPPSSSTKNGNAFWNWAVISGSRLVQTATPTTADEYSQAWEYRALKRKEGFEYALTQQALFKTMEKYHRRNLAQKSFRNGGSEWP</sequence>
<proteinExistence type="predicted"/>